<accession>A0A2N3WN48</accession>
<feature type="domain" description="FAD-binding FR-type" evidence="5">
    <location>
        <begin position="94"/>
        <end position="194"/>
    </location>
</feature>
<evidence type="ECO:0000313" key="8">
    <source>
        <dbReference type="Proteomes" id="UP000233750"/>
    </source>
</evidence>
<dbReference type="Gene3D" id="2.40.30.10">
    <property type="entry name" value="Translation factors"/>
    <property type="match status" value="1"/>
</dbReference>
<dbReference type="SUPFAM" id="SSF63380">
    <property type="entry name" value="Riboflavin synthase domain-like"/>
    <property type="match status" value="1"/>
</dbReference>
<evidence type="ECO:0000256" key="1">
    <source>
        <dbReference type="ARBA" id="ARBA00001974"/>
    </source>
</evidence>
<keyword evidence="3" id="KW-0411">Iron-sulfur</keyword>
<dbReference type="SUPFAM" id="SSF52343">
    <property type="entry name" value="Ferredoxin reductase-like, C-terminal NADP-linked domain"/>
    <property type="match status" value="1"/>
</dbReference>
<dbReference type="PROSITE" id="PS51384">
    <property type="entry name" value="FAD_FR"/>
    <property type="match status" value="1"/>
</dbReference>
<dbReference type="InterPro" id="IPR017938">
    <property type="entry name" value="Riboflavin_synthase-like_b-brl"/>
</dbReference>
<comment type="cofactor">
    <cofactor evidence="1">
        <name>FAD</name>
        <dbReference type="ChEBI" id="CHEBI:57692"/>
    </cofactor>
</comment>
<feature type="domain" description="2Fe-2S ferredoxin-type" evidence="4">
    <location>
        <begin position="2"/>
        <end position="87"/>
    </location>
</feature>
<keyword evidence="2" id="KW-0001">2Fe-2S</keyword>
<dbReference type="CDD" id="cd06189">
    <property type="entry name" value="flavin_oxioreductase"/>
    <property type="match status" value="1"/>
</dbReference>
<name>A0A2N3WN48_9PSEU</name>
<dbReference type="Proteomes" id="UP000233750">
    <property type="component" value="Unassembled WGS sequence"/>
</dbReference>
<keyword evidence="7" id="KW-0223">Dioxygenase</keyword>
<evidence type="ECO:0000256" key="2">
    <source>
        <dbReference type="ARBA" id="ARBA00022714"/>
    </source>
</evidence>
<dbReference type="EMBL" id="JACJHR010000061">
    <property type="protein sequence ID" value="MBB2503829.1"/>
    <property type="molecule type" value="Genomic_DNA"/>
</dbReference>
<keyword evidence="2" id="KW-0408">Iron</keyword>
<keyword evidence="7" id="KW-0560">Oxidoreductase</keyword>
<reference evidence="7 8" key="1">
    <citation type="submission" date="2017-12" db="EMBL/GenBank/DDBJ databases">
        <title>Sequencing the genomes of 1000 Actinobacteria strains.</title>
        <authorList>
            <person name="Klenk H.-P."/>
        </authorList>
    </citation>
    <scope>NUCLEOTIDE SEQUENCE [LARGE SCALE GENOMIC DNA]</scope>
    <source>
        <strain evidence="7 8">DSM 45165</strain>
    </source>
</reference>
<dbReference type="PRINTS" id="PR00410">
    <property type="entry name" value="PHEHYDRXLASE"/>
</dbReference>
<comment type="caution">
    <text evidence="7">The sequence shown here is derived from an EMBL/GenBank/DDBJ whole genome shotgun (WGS) entry which is preliminary data.</text>
</comment>
<reference evidence="6 9" key="2">
    <citation type="submission" date="2020-08" db="EMBL/GenBank/DDBJ databases">
        <title>Amycolatopsis echigonensis JCM 21831.</title>
        <authorList>
            <person name="Tedsree N."/>
            <person name="Kuncharoen N."/>
            <person name="Likhitwitayawuid K."/>
            <person name="Tanasupawat S."/>
        </authorList>
    </citation>
    <scope>NUCLEOTIDE SEQUENCE [LARGE SCALE GENOMIC DNA]</scope>
    <source>
        <strain evidence="6 9">JCM 21831</strain>
    </source>
</reference>
<dbReference type="InterPro" id="IPR001041">
    <property type="entry name" value="2Fe-2S_ferredoxin-type"/>
</dbReference>
<dbReference type="GO" id="GO:0051213">
    <property type="term" value="F:dioxygenase activity"/>
    <property type="evidence" value="ECO:0007669"/>
    <property type="project" value="UniProtKB-KW"/>
</dbReference>
<dbReference type="InterPro" id="IPR039261">
    <property type="entry name" value="FNR_nucleotide-bd"/>
</dbReference>
<organism evidence="7 8">
    <name type="scientific">Amycolatopsis echigonensis</name>
    <dbReference type="NCBI Taxonomy" id="2576905"/>
    <lineage>
        <taxon>Bacteria</taxon>
        <taxon>Bacillati</taxon>
        <taxon>Actinomycetota</taxon>
        <taxon>Actinomycetes</taxon>
        <taxon>Pseudonocardiales</taxon>
        <taxon>Pseudonocardiaceae</taxon>
        <taxon>Amycolatopsis</taxon>
    </lineage>
</organism>
<evidence type="ECO:0000256" key="3">
    <source>
        <dbReference type="ARBA" id="ARBA00023014"/>
    </source>
</evidence>
<dbReference type="Gene3D" id="3.10.20.30">
    <property type="match status" value="1"/>
</dbReference>
<evidence type="ECO:0000259" key="5">
    <source>
        <dbReference type="PROSITE" id="PS51384"/>
    </source>
</evidence>
<evidence type="ECO:0000259" key="4">
    <source>
        <dbReference type="PROSITE" id="PS51085"/>
    </source>
</evidence>
<dbReference type="SUPFAM" id="SSF54292">
    <property type="entry name" value="2Fe-2S ferredoxin-like"/>
    <property type="match status" value="1"/>
</dbReference>
<evidence type="ECO:0000313" key="7">
    <source>
        <dbReference type="EMBL" id="PKV95282.1"/>
    </source>
</evidence>
<dbReference type="InterPro" id="IPR001709">
    <property type="entry name" value="Flavoprot_Pyr_Nucl_cyt_Rdtase"/>
</dbReference>
<evidence type="ECO:0000313" key="6">
    <source>
        <dbReference type="EMBL" id="MBB2503829.1"/>
    </source>
</evidence>
<protein>
    <submittedName>
        <fullName evidence="6">2Fe-2S iron-sulfur cluster binding domain-containing protein</fullName>
    </submittedName>
    <submittedName>
        <fullName evidence="7">CDP-4-dehydro-6-deoxyglucose reductase/3-phenylpropionate/trans-cinnamate dioxygenase ferredoxin reductase subunit</fullName>
    </submittedName>
</protein>
<keyword evidence="8" id="KW-1185">Reference proteome</keyword>
<dbReference type="Pfam" id="PF00175">
    <property type="entry name" value="NAD_binding_1"/>
    <property type="match status" value="1"/>
</dbReference>
<dbReference type="RefSeq" id="WP_101438438.1">
    <property type="nucleotide sequence ID" value="NZ_JACJHR010000061.1"/>
</dbReference>
<gene>
    <name evidence="7" type="ORF">ATK30_6196</name>
    <name evidence="6" type="ORF">H5411_32405</name>
</gene>
<dbReference type="InterPro" id="IPR008333">
    <property type="entry name" value="Cbr1-like_FAD-bd_dom"/>
</dbReference>
<dbReference type="AlphaFoldDB" id="A0A2N3WN48"/>
<dbReference type="CDD" id="cd00207">
    <property type="entry name" value="fer2"/>
    <property type="match status" value="1"/>
</dbReference>
<sequence length="335" mass="36419">MNTITVTDTDIAFPCEPGQTVLDAAEAAGWAIPYSCRKGVCDTCLGGITAGPITVPGTGTVRGPVDGIRLCRASPAGDVEISPRRITASTPPMRKRLTTTVHRRRQVAPGVTILDLRYPIGRRTPFRAGQFLNIILDDGDTRSYSLANVPHHNDMAQLHVRHEPGGVFSAKILSQLEFHDTVEIEAPFGEFVVEDSAEPILLLATGTGFAPMRSVILDRIARRLTTPVHLYWGGRTPHDLYLADTVAEWTRRHPWLRFTPVLSRADAGWTGAAGWVQDAVLADYAELGQHHVYACGSESMTVTALDTLTRERGLDPGRFHADAFVPATGARVAGR</sequence>
<dbReference type="PROSITE" id="PS51085">
    <property type="entry name" value="2FE2S_FER_2"/>
    <property type="match status" value="1"/>
</dbReference>
<dbReference type="PANTHER" id="PTHR47354">
    <property type="entry name" value="NADH OXIDOREDUCTASE HCR"/>
    <property type="match status" value="1"/>
</dbReference>
<dbReference type="GO" id="GO:0051537">
    <property type="term" value="F:2 iron, 2 sulfur cluster binding"/>
    <property type="evidence" value="ECO:0007669"/>
    <property type="project" value="UniProtKB-KW"/>
</dbReference>
<dbReference type="PRINTS" id="PR00371">
    <property type="entry name" value="FPNCR"/>
</dbReference>
<dbReference type="InterPro" id="IPR017927">
    <property type="entry name" value="FAD-bd_FR_type"/>
</dbReference>
<dbReference type="InterPro" id="IPR001433">
    <property type="entry name" value="OxRdtase_FAD/NAD-bd"/>
</dbReference>
<evidence type="ECO:0000313" key="9">
    <source>
        <dbReference type="Proteomes" id="UP000550260"/>
    </source>
</evidence>
<dbReference type="PANTHER" id="PTHR47354:SF5">
    <property type="entry name" value="PROTEIN RFBI"/>
    <property type="match status" value="1"/>
</dbReference>
<dbReference type="Pfam" id="PF00970">
    <property type="entry name" value="FAD_binding_6"/>
    <property type="match status" value="1"/>
</dbReference>
<keyword evidence="2" id="KW-0479">Metal-binding</keyword>
<dbReference type="Proteomes" id="UP000550260">
    <property type="component" value="Unassembled WGS sequence"/>
</dbReference>
<dbReference type="Pfam" id="PF00111">
    <property type="entry name" value="Fer2"/>
    <property type="match status" value="1"/>
</dbReference>
<dbReference type="InterPro" id="IPR036010">
    <property type="entry name" value="2Fe-2S_ferredoxin-like_sf"/>
</dbReference>
<dbReference type="OrthoDB" id="4307358at2"/>
<dbReference type="InterPro" id="IPR012675">
    <property type="entry name" value="Beta-grasp_dom_sf"/>
</dbReference>
<dbReference type="InterPro" id="IPR050415">
    <property type="entry name" value="MRET"/>
</dbReference>
<dbReference type="EMBL" id="PJMY01000003">
    <property type="protein sequence ID" value="PKV95282.1"/>
    <property type="molecule type" value="Genomic_DNA"/>
</dbReference>
<proteinExistence type="predicted"/>
<dbReference type="Gene3D" id="3.40.50.80">
    <property type="entry name" value="Nucleotide-binding domain of ferredoxin-NADP reductase (FNR) module"/>
    <property type="match status" value="1"/>
</dbReference>
<accession>A0A8E1W426</accession>